<comment type="caution">
    <text evidence="9">The sequence shown here is derived from an EMBL/GenBank/DDBJ whole genome shotgun (WGS) entry which is preliminary data.</text>
</comment>
<evidence type="ECO:0000256" key="2">
    <source>
        <dbReference type="ARBA" id="ARBA00022723"/>
    </source>
</evidence>
<dbReference type="EMBL" id="CAXLJM020000164">
    <property type="protein sequence ID" value="CAL8147153.1"/>
    <property type="molecule type" value="Genomic_DNA"/>
</dbReference>
<dbReference type="Gene3D" id="3.40.390.10">
    <property type="entry name" value="Collagenase (Catalytic Domain)"/>
    <property type="match status" value="1"/>
</dbReference>
<dbReference type="Proteomes" id="UP001642540">
    <property type="component" value="Unassembled WGS sequence"/>
</dbReference>
<evidence type="ECO:0000256" key="5">
    <source>
        <dbReference type="ARBA" id="ARBA00023049"/>
    </source>
</evidence>
<keyword evidence="5 6" id="KW-0482">Metalloprotease</keyword>
<feature type="chain" id="PRO_5045004693" description="Metalloendopeptidase" evidence="7">
    <location>
        <begin position="17"/>
        <end position="269"/>
    </location>
</feature>
<dbReference type="InterPro" id="IPR034035">
    <property type="entry name" value="Astacin-like_dom"/>
</dbReference>
<dbReference type="Pfam" id="PF01400">
    <property type="entry name" value="Astacin"/>
    <property type="match status" value="1"/>
</dbReference>
<evidence type="ECO:0000313" key="9">
    <source>
        <dbReference type="EMBL" id="CAL8147153.1"/>
    </source>
</evidence>
<feature type="domain" description="Peptidase M12A" evidence="8">
    <location>
        <begin position="70"/>
        <end position="269"/>
    </location>
</feature>
<reference evidence="9 10" key="1">
    <citation type="submission" date="2024-08" db="EMBL/GenBank/DDBJ databases">
        <authorList>
            <person name="Cucini C."/>
            <person name="Frati F."/>
        </authorList>
    </citation>
    <scope>NUCLEOTIDE SEQUENCE [LARGE SCALE GENOMIC DNA]</scope>
</reference>
<feature type="binding site" evidence="6">
    <location>
        <position position="173"/>
    </location>
    <ligand>
        <name>Zn(2+)</name>
        <dbReference type="ChEBI" id="CHEBI:29105"/>
        <note>catalytic</note>
    </ligand>
</feature>
<proteinExistence type="predicted"/>
<dbReference type="SMART" id="SM00235">
    <property type="entry name" value="ZnMc"/>
    <property type="match status" value="1"/>
</dbReference>
<feature type="binding site" evidence="6">
    <location>
        <position position="179"/>
    </location>
    <ligand>
        <name>Zn(2+)</name>
        <dbReference type="ChEBI" id="CHEBI:29105"/>
        <note>catalytic</note>
    </ligand>
</feature>
<feature type="active site" evidence="6">
    <location>
        <position position="170"/>
    </location>
</feature>
<evidence type="ECO:0000313" key="10">
    <source>
        <dbReference type="Proteomes" id="UP001642540"/>
    </source>
</evidence>
<keyword evidence="7" id="KW-0732">Signal</keyword>
<dbReference type="EC" id="3.4.24.-" evidence="7"/>
<feature type="signal peptide" evidence="7">
    <location>
        <begin position="1"/>
        <end position="16"/>
    </location>
</feature>
<dbReference type="InterPro" id="IPR024079">
    <property type="entry name" value="MetalloPept_cat_dom_sf"/>
</dbReference>
<dbReference type="PRINTS" id="PR00480">
    <property type="entry name" value="ASTACIN"/>
</dbReference>
<feature type="binding site" evidence="6">
    <location>
        <position position="169"/>
    </location>
    <ligand>
        <name>Zn(2+)</name>
        <dbReference type="ChEBI" id="CHEBI:29105"/>
        <note>catalytic</note>
    </ligand>
</feature>
<evidence type="ECO:0000256" key="1">
    <source>
        <dbReference type="ARBA" id="ARBA00022670"/>
    </source>
</evidence>
<gene>
    <name evidence="9" type="ORF">ODALV1_LOCUS31052</name>
</gene>
<dbReference type="InterPro" id="IPR001506">
    <property type="entry name" value="Peptidase_M12A"/>
</dbReference>
<comment type="cofactor">
    <cofactor evidence="6 7">
        <name>Zn(2+)</name>
        <dbReference type="ChEBI" id="CHEBI:29105"/>
    </cofactor>
    <text evidence="6 7">Binds 1 zinc ion per subunit.</text>
</comment>
<organism evidence="9 10">
    <name type="scientific">Orchesella dallaii</name>
    <dbReference type="NCBI Taxonomy" id="48710"/>
    <lineage>
        <taxon>Eukaryota</taxon>
        <taxon>Metazoa</taxon>
        <taxon>Ecdysozoa</taxon>
        <taxon>Arthropoda</taxon>
        <taxon>Hexapoda</taxon>
        <taxon>Collembola</taxon>
        <taxon>Entomobryomorpha</taxon>
        <taxon>Entomobryoidea</taxon>
        <taxon>Orchesellidae</taxon>
        <taxon>Orchesellinae</taxon>
        <taxon>Orchesella</taxon>
    </lineage>
</organism>
<evidence type="ECO:0000256" key="6">
    <source>
        <dbReference type="PROSITE-ProRule" id="PRU01211"/>
    </source>
</evidence>
<keyword evidence="2 6" id="KW-0479">Metal-binding</keyword>
<sequence>MRAFFIAITVLQFLEAINTASLSAKSKGSLPETLEPEDRAVTRAIEAEIRAKTKRVACSSDEIDSPAARNGIISTKARWEDFYIYIGEEYSDKHRTLINNAAYRLSQVIPCVDFRIWRKGEKPSEDYEGTYLHVMKTGEGCWSYTGKVFEGAQNISLDNGCMSVGTIMHEMIHALGFRHEQCRPDRDDYITIYLQNVIPGKEHNFKKYSYQEVTTYNVTYDTKSLMHYDSYAFSGNEKPTMLTKTGGKIADPEELAPGDITKLKRMYNC</sequence>
<dbReference type="PANTHER" id="PTHR10127:SF780">
    <property type="entry name" value="METALLOENDOPEPTIDASE"/>
    <property type="match status" value="1"/>
</dbReference>
<keyword evidence="4 6" id="KW-0862">Zinc</keyword>
<evidence type="ECO:0000259" key="8">
    <source>
        <dbReference type="PROSITE" id="PS51864"/>
    </source>
</evidence>
<dbReference type="SUPFAM" id="SSF55486">
    <property type="entry name" value="Metalloproteases ('zincins'), catalytic domain"/>
    <property type="match status" value="1"/>
</dbReference>
<dbReference type="PROSITE" id="PS51864">
    <property type="entry name" value="ASTACIN"/>
    <property type="match status" value="1"/>
</dbReference>
<name>A0ABP1S8E2_9HEXA</name>
<comment type="caution">
    <text evidence="6">Lacks conserved residue(s) required for the propagation of feature annotation.</text>
</comment>
<accession>A0ABP1S8E2</accession>
<keyword evidence="10" id="KW-1185">Reference proteome</keyword>
<evidence type="ECO:0000256" key="7">
    <source>
        <dbReference type="RuleBase" id="RU361183"/>
    </source>
</evidence>
<evidence type="ECO:0000256" key="3">
    <source>
        <dbReference type="ARBA" id="ARBA00022801"/>
    </source>
</evidence>
<evidence type="ECO:0000256" key="4">
    <source>
        <dbReference type="ARBA" id="ARBA00022833"/>
    </source>
</evidence>
<keyword evidence="1 6" id="KW-0645">Protease</keyword>
<dbReference type="InterPro" id="IPR006026">
    <property type="entry name" value="Peptidase_Metallo"/>
</dbReference>
<keyword evidence="3 6" id="KW-0378">Hydrolase</keyword>
<dbReference type="PANTHER" id="PTHR10127">
    <property type="entry name" value="DISCOIDIN, CUB, EGF, LAMININ , AND ZINC METALLOPROTEASE DOMAIN CONTAINING"/>
    <property type="match status" value="1"/>
</dbReference>
<protein>
    <recommendedName>
        <fullName evidence="7">Metalloendopeptidase</fullName>
        <ecNumber evidence="7">3.4.24.-</ecNumber>
    </recommendedName>
</protein>
<dbReference type="CDD" id="cd04280">
    <property type="entry name" value="ZnMc_astacin_like"/>
    <property type="match status" value="1"/>
</dbReference>